<accession>A0A0U1DNJ8</accession>
<dbReference type="EMBL" id="CTEC01000002">
    <property type="protein sequence ID" value="CQD19840.1"/>
    <property type="molecule type" value="Genomic_DNA"/>
</dbReference>
<keyword evidence="1" id="KW-0812">Transmembrane</keyword>
<sequence>MATNPSDMEVALTILDAVVHVVGPGGARRIPIGEFFRLPGETPEIDNALEPAELIVGVELPPSPYPAKSWYLKVRDRRSYAFALVSVAVGVVLSDGVIASAAMALGGVAPKPWSGR</sequence>
<dbReference type="InterPro" id="IPR036318">
    <property type="entry name" value="FAD-bd_PCMH-like_sf"/>
</dbReference>
<dbReference type="GO" id="GO:0016491">
    <property type="term" value="F:oxidoreductase activity"/>
    <property type="evidence" value="ECO:0007669"/>
    <property type="project" value="InterPro"/>
</dbReference>
<keyword evidence="1" id="KW-0472">Membrane</keyword>
<dbReference type="AlphaFoldDB" id="A0A0U1DNJ8"/>
<dbReference type="Gene3D" id="3.30.390.50">
    <property type="entry name" value="CO dehydrogenase flavoprotein, C-terminal domain"/>
    <property type="match status" value="1"/>
</dbReference>
<dbReference type="InterPro" id="IPR005107">
    <property type="entry name" value="CO_DH_flav_C"/>
</dbReference>
<name>A0A0U1DNJ8_9MYCO</name>
<evidence type="ECO:0000313" key="4">
    <source>
        <dbReference type="EMBL" id="CQD19840.1"/>
    </source>
</evidence>
<evidence type="ECO:0000259" key="2">
    <source>
        <dbReference type="Pfam" id="PF00941"/>
    </source>
</evidence>
<evidence type="ECO:0000313" key="5">
    <source>
        <dbReference type="Proteomes" id="UP000199601"/>
    </source>
</evidence>
<dbReference type="InterPro" id="IPR002346">
    <property type="entry name" value="Mopterin_DH_FAD-bd"/>
</dbReference>
<dbReference type="InterPro" id="IPR016169">
    <property type="entry name" value="FAD-bd_PCMH_sub2"/>
</dbReference>
<dbReference type="SUPFAM" id="SSF55447">
    <property type="entry name" value="CO dehydrogenase flavoprotein C-terminal domain-like"/>
    <property type="match status" value="1"/>
</dbReference>
<gene>
    <name evidence="4" type="ORF">BN000_04669</name>
</gene>
<evidence type="ECO:0000259" key="3">
    <source>
        <dbReference type="Pfam" id="PF03450"/>
    </source>
</evidence>
<dbReference type="InterPro" id="IPR036683">
    <property type="entry name" value="CO_DH_flav_C_dom_sf"/>
</dbReference>
<dbReference type="SUPFAM" id="SSF56176">
    <property type="entry name" value="FAD-binding/transporter-associated domain-like"/>
    <property type="match status" value="1"/>
</dbReference>
<reference evidence="5" key="1">
    <citation type="submission" date="2015-03" db="EMBL/GenBank/DDBJ databases">
        <authorList>
            <person name="Urmite Genomes"/>
        </authorList>
    </citation>
    <scope>NUCLEOTIDE SEQUENCE [LARGE SCALE GENOMIC DNA]</scope>
    <source>
        <strain evidence="5">CSUR P1344</strain>
    </source>
</reference>
<dbReference type="InterPro" id="IPR051312">
    <property type="entry name" value="Diverse_Substr_Oxidored"/>
</dbReference>
<keyword evidence="1" id="KW-1133">Transmembrane helix</keyword>
<protein>
    <submittedName>
        <fullName evidence="4">Oxidoreductase, molybdopterin-binding subunit</fullName>
    </submittedName>
</protein>
<dbReference type="Pfam" id="PF03450">
    <property type="entry name" value="CO_deh_flav_C"/>
    <property type="match status" value="1"/>
</dbReference>
<dbReference type="Proteomes" id="UP000199601">
    <property type="component" value="Unassembled WGS sequence"/>
</dbReference>
<feature type="domain" description="Molybdopterin dehydrogenase FAD-binding" evidence="2">
    <location>
        <begin position="1"/>
        <end position="62"/>
    </location>
</feature>
<organism evidence="4 5">
    <name type="scientific">Mycobacterium europaeum</name>
    <dbReference type="NCBI Taxonomy" id="761804"/>
    <lineage>
        <taxon>Bacteria</taxon>
        <taxon>Bacillati</taxon>
        <taxon>Actinomycetota</taxon>
        <taxon>Actinomycetes</taxon>
        <taxon>Mycobacteriales</taxon>
        <taxon>Mycobacteriaceae</taxon>
        <taxon>Mycobacterium</taxon>
        <taxon>Mycobacterium simiae complex</taxon>
    </lineage>
</organism>
<dbReference type="RefSeq" id="WP_244275369.1">
    <property type="nucleotide sequence ID" value="NZ_CTEC01000002.1"/>
</dbReference>
<keyword evidence="5" id="KW-1185">Reference proteome</keyword>
<evidence type="ECO:0000256" key="1">
    <source>
        <dbReference type="SAM" id="Phobius"/>
    </source>
</evidence>
<dbReference type="Pfam" id="PF00941">
    <property type="entry name" value="FAD_binding_5"/>
    <property type="match status" value="1"/>
</dbReference>
<proteinExistence type="predicted"/>
<dbReference type="Gene3D" id="3.30.465.10">
    <property type="match status" value="1"/>
</dbReference>
<dbReference type="PANTHER" id="PTHR42659">
    <property type="entry name" value="XANTHINE DEHYDROGENASE SUBUNIT C-RELATED"/>
    <property type="match status" value="1"/>
</dbReference>
<feature type="domain" description="CO dehydrogenase flavoprotein C-terminal" evidence="3">
    <location>
        <begin position="71"/>
        <end position="114"/>
    </location>
</feature>
<dbReference type="PANTHER" id="PTHR42659:SF1">
    <property type="entry name" value="OXIDOREDUCTASE"/>
    <property type="match status" value="1"/>
</dbReference>
<feature type="transmembrane region" description="Helical" evidence="1">
    <location>
        <begin position="80"/>
        <end position="106"/>
    </location>
</feature>
<dbReference type="GO" id="GO:0050660">
    <property type="term" value="F:flavin adenine dinucleotide binding"/>
    <property type="evidence" value="ECO:0007669"/>
    <property type="project" value="InterPro"/>
</dbReference>